<proteinExistence type="predicted"/>
<evidence type="ECO:0000313" key="3">
    <source>
        <dbReference type="Proteomes" id="UP000095131"/>
    </source>
</evidence>
<organism evidence="2 3">
    <name type="scientific">Vibrio scophthalmi</name>
    <dbReference type="NCBI Taxonomy" id="45658"/>
    <lineage>
        <taxon>Bacteria</taxon>
        <taxon>Pseudomonadati</taxon>
        <taxon>Pseudomonadota</taxon>
        <taxon>Gammaproteobacteria</taxon>
        <taxon>Vibrionales</taxon>
        <taxon>Vibrionaceae</taxon>
        <taxon>Vibrio</taxon>
    </lineage>
</organism>
<keyword evidence="1" id="KW-0812">Transmembrane</keyword>
<protein>
    <submittedName>
        <fullName evidence="2">Uncharacterized protein</fullName>
    </submittedName>
</protein>
<dbReference type="OrthoDB" id="7064399at2"/>
<dbReference type="EMBL" id="MDCJ01000007">
    <property type="protein sequence ID" value="ODS04594.1"/>
    <property type="molecule type" value="Genomic_DNA"/>
</dbReference>
<feature type="transmembrane region" description="Helical" evidence="1">
    <location>
        <begin position="12"/>
        <end position="37"/>
    </location>
</feature>
<evidence type="ECO:0000256" key="1">
    <source>
        <dbReference type="SAM" id="Phobius"/>
    </source>
</evidence>
<dbReference type="AlphaFoldDB" id="A0A1E3WFM1"/>
<sequence length="253" mass="29025">MSSGMLELVRKMIVLLVGSGILLNASYIYGWGFYTGYLEQFGFEYSFFPIEWNKSNFWAYYASRALGISIFDIYIQASPLIIISIVISCYIFVVWVGGSKKENNNHLSPAEKFFLRLRASDQVPSFIRYTFQKIEWVLTNKNSIRGIVVSYGLLLFLFVLPILALMWAFYPNLGSEHGQRFVAGYQERLGDSFCSEYETRWTPCIKIEFENGEVYEGLSIVKNENVLGLYTEDGPVMLTLPEQFIIKKANKAS</sequence>
<comment type="caution">
    <text evidence="2">The sequence shown here is derived from an EMBL/GenBank/DDBJ whole genome shotgun (WGS) entry which is preliminary data.</text>
</comment>
<dbReference type="Proteomes" id="UP000095131">
    <property type="component" value="Unassembled WGS sequence"/>
</dbReference>
<gene>
    <name evidence="2" type="ORF">VSF3289_03733</name>
</gene>
<keyword evidence="1" id="KW-1133">Transmembrane helix</keyword>
<feature type="transmembrane region" description="Helical" evidence="1">
    <location>
        <begin position="148"/>
        <end position="170"/>
    </location>
</feature>
<name>A0A1E3WFM1_9VIBR</name>
<evidence type="ECO:0000313" key="2">
    <source>
        <dbReference type="EMBL" id="ODS04594.1"/>
    </source>
</evidence>
<dbReference type="RefSeq" id="WP_069447775.1">
    <property type="nucleotide sequence ID" value="NZ_JAPQMS010000045.1"/>
</dbReference>
<reference evidence="2 3" key="1">
    <citation type="submission" date="2016-08" db="EMBL/GenBank/DDBJ databases">
        <title>Genome sequencing of Vibrio scophthalmi strain FP3289, an isolated from Paralichthys olivaceus.</title>
        <authorList>
            <person name="Han H.-J."/>
        </authorList>
    </citation>
    <scope>NUCLEOTIDE SEQUENCE [LARGE SCALE GENOMIC DNA]</scope>
    <source>
        <strain evidence="2 3">FP3289</strain>
    </source>
</reference>
<dbReference type="PATRIC" id="fig|45658.8.peg.3704"/>
<keyword evidence="1" id="KW-0472">Membrane</keyword>
<feature type="transmembrane region" description="Helical" evidence="1">
    <location>
        <begin position="80"/>
        <end position="98"/>
    </location>
</feature>
<accession>A0A1E3WFM1</accession>